<feature type="binding site" evidence="1">
    <location>
        <position position="279"/>
    </location>
    <ligand>
        <name>Zn(2+)</name>
        <dbReference type="ChEBI" id="CHEBI:29105"/>
    </ligand>
</feature>
<protein>
    <submittedName>
        <fullName evidence="2">Lanthionine synthetase</fullName>
    </submittedName>
</protein>
<dbReference type="InterPro" id="IPR020468">
    <property type="entry name" value="Nisin_biosynthesis_NisC"/>
</dbReference>
<dbReference type="GO" id="GO:0046872">
    <property type="term" value="F:metal ion binding"/>
    <property type="evidence" value="ECO:0007669"/>
    <property type="project" value="UniProtKB-KW"/>
</dbReference>
<feature type="binding site" evidence="1">
    <location>
        <position position="325"/>
    </location>
    <ligand>
        <name>Zn(2+)</name>
        <dbReference type="ChEBI" id="CHEBI:29105"/>
    </ligand>
</feature>
<proteinExistence type="predicted"/>
<organism evidence="2">
    <name type="scientific">Streptococcus hyointestinalis</name>
    <dbReference type="NCBI Taxonomy" id="1337"/>
    <lineage>
        <taxon>Bacteria</taxon>
        <taxon>Bacillati</taxon>
        <taxon>Bacillota</taxon>
        <taxon>Bacilli</taxon>
        <taxon>Lactobacillales</taxon>
        <taxon>Streptococcaceae</taxon>
        <taxon>Streptococcus</taxon>
    </lineage>
</organism>
<dbReference type="InterPro" id="IPR007822">
    <property type="entry name" value="LANC-like"/>
</dbReference>
<evidence type="ECO:0000313" key="2">
    <source>
        <dbReference type="EMBL" id="AKB95122.1"/>
    </source>
</evidence>
<reference evidence="2" key="1">
    <citation type="journal article" date="2015" name="Appl. Environ. Microbiol.">
        <title>Nisin H is a new nisin variant produced by the gut-derived strain Streptococcus hyointestinalis DPC6484.</title>
        <authorList>
            <person name="O'Connor P.M."/>
            <person name="O'Shea E.F."/>
            <person name="Guinane C.M."/>
            <person name="O'Sullivan O."/>
            <person name="Cotter P.D."/>
            <person name="Ross R.P."/>
            <person name="Hill C."/>
        </authorList>
    </citation>
    <scope>NUCLEOTIDE SEQUENCE</scope>
    <source>
        <strain evidence="2">DPC6484</strain>
    </source>
</reference>
<dbReference type="PRINTS" id="PR01950">
    <property type="entry name" value="LANCSUPER"/>
</dbReference>
<evidence type="ECO:0000256" key="1">
    <source>
        <dbReference type="PIRSR" id="PIRSR607822-1"/>
    </source>
</evidence>
<dbReference type="GO" id="GO:0031179">
    <property type="term" value="P:peptide modification"/>
    <property type="evidence" value="ECO:0007669"/>
    <property type="project" value="InterPro"/>
</dbReference>
<keyword evidence="1" id="KW-0862">Zinc</keyword>
<dbReference type="CDD" id="cd04793">
    <property type="entry name" value="LanC"/>
    <property type="match status" value="1"/>
</dbReference>
<keyword evidence="1" id="KW-0479">Metal-binding</keyword>
<sequence length="411" mass="46893">MDKENFDKLINDIILNWDITIKNNNKKYDFAELTLSSGLPGIILLLSELKDVSDRKKISEKIDEYLEYIVSKIGTFGLLTGSLYSGASGIALSIYHLRNTMSRYSNLIESLNKYIDYYVREKISKIDLEEITPPDYDVIEGLSGVLSYLLMEDNSEYDELKNLIVDFLSNLVSDRNNLIIYVKSENQMSEAESDMYPLGCLNLGFAHGLAGVGSILAYAQVKGFGNRLSRIAIKNIISIYEEFELTEEGEYLWKDGIVIDELREGKTLRKASFVRDAWCYGSPGISLFYLYVGLIENNDYLINKSEKILQSAMKRKLGVSSEMICHGNSGLIQICLLFRTLLGTSSFDFYIEHFKNEFEIFYQEYKESGDIGFLEGVSGSLLTYLDVSGAENYTYWHRALLIFDDFLQLKQ</sequence>
<dbReference type="EMBL" id="KP793707">
    <property type="protein sequence ID" value="AKB95122.1"/>
    <property type="molecule type" value="Genomic_DNA"/>
</dbReference>
<name>A0A0E3T0V7_9STRE</name>
<dbReference type="Pfam" id="PF05147">
    <property type="entry name" value="LANC_like"/>
    <property type="match status" value="1"/>
</dbReference>
<dbReference type="SMART" id="SM01260">
    <property type="entry name" value="LANC_like"/>
    <property type="match status" value="1"/>
</dbReference>
<dbReference type="InterPro" id="IPR033889">
    <property type="entry name" value="LanC"/>
</dbReference>
<dbReference type="PRINTS" id="PR01952">
    <property type="entry name" value="NISCPROTEIN"/>
</dbReference>
<gene>
    <name evidence="2" type="primary">nshC</name>
</gene>
<dbReference type="SUPFAM" id="SSF158745">
    <property type="entry name" value="LanC-like"/>
    <property type="match status" value="1"/>
</dbReference>
<dbReference type="AlphaFoldDB" id="A0A0E3T0V7"/>
<accession>A0A0E3T0V7</accession>
<feature type="binding site" evidence="1">
    <location>
        <position position="326"/>
    </location>
    <ligand>
        <name>Zn(2+)</name>
        <dbReference type="ChEBI" id="CHEBI:29105"/>
    </ligand>
</feature>
<dbReference type="Gene3D" id="1.50.10.20">
    <property type="match status" value="1"/>
</dbReference>